<comment type="caution">
    <text evidence="6">The sequence shown here is derived from an EMBL/GenBank/DDBJ whole genome shotgun (WGS) entry which is preliminary data.</text>
</comment>
<evidence type="ECO:0000259" key="5">
    <source>
        <dbReference type="Pfam" id="PF03328"/>
    </source>
</evidence>
<keyword evidence="3" id="KW-0479">Metal-binding</keyword>
<dbReference type="Pfam" id="PF03328">
    <property type="entry name" value="HpcH_HpaI"/>
    <property type="match status" value="1"/>
</dbReference>
<evidence type="ECO:0000256" key="4">
    <source>
        <dbReference type="ARBA" id="ARBA00022842"/>
    </source>
</evidence>
<dbReference type="SUPFAM" id="SSF51621">
    <property type="entry name" value="Phosphoenolpyruvate/pyruvate domain"/>
    <property type="match status" value="1"/>
</dbReference>
<dbReference type="InterPro" id="IPR040442">
    <property type="entry name" value="Pyrv_kinase-like_dom_sf"/>
</dbReference>
<keyword evidence="7" id="KW-1185">Reference proteome</keyword>
<comment type="similarity">
    <text evidence="2">Belongs to the HpcH/HpaI aldolase family.</text>
</comment>
<comment type="cofactor">
    <cofactor evidence="1">
        <name>Mg(2+)</name>
        <dbReference type="ChEBI" id="CHEBI:18420"/>
    </cofactor>
</comment>
<gene>
    <name evidence="6" type="ORF">RM533_04395</name>
</gene>
<evidence type="ECO:0000313" key="6">
    <source>
        <dbReference type="EMBL" id="MDT0575418.1"/>
    </source>
</evidence>
<evidence type="ECO:0000313" key="7">
    <source>
        <dbReference type="Proteomes" id="UP001259803"/>
    </source>
</evidence>
<protein>
    <submittedName>
        <fullName evidence="6">CoA ester lyase</fullName>
    </submittedName>
</protein>
<sequence length="311" mass="33388">MNNPALLLRSALYLPGSNARAIEKARRLPADVIIYDLEDAVAPQDKALARSQVMAELASRSIRQYRVVRINGMETAWHADDLDALLTAGPRTSPECGPDALLIPKVNSADDLRILQKRLNAAAGTGQSLNRRPVLWAMIETPNALLNLTSIAACAGETRLEALVLGLNDLAKETGIAQLAGRAVWQPVLTQSVIAARANGLFVLDGVCNALEDEERLLAECRQARDSGFDGKTLIHPRQIDPANEIFAPDAEALANARAIIAAFDDDANKDAGALRVNGQMAERLHLEQALALLAKANAIAQQEAFATRGD</sequence>
<keyword evidence="4" id="KW-0460">Magnesium</keyword>
<dbReference type="PANTHER" id="PTHR32308">
    <property type="entry name" value="LYASE BETA SUBUNIT, PUTATIVE (AFU_ORTHOLOGUE AFUA_4G13030)-RELATED"/>
    <property type="match status" value="1"/>
</dbReference>
<dbReference type="PANTHER" id="PTHR32308:SF10">
    <property type="entry name" value="CITRATE LYASE SUBUNIT BETA"/>
    <property type="match status" value="1"/>
</dbReference>
<organism evidence="6 7">
    <name type="scientific">Croceicoccus esteveae</name>
    <dbReference type="NCBI Taxonomy" id="3075597"/>
    <lineage>
        <taxon>Bacteria</taxon>
        <taxon>Pseudomonadati</taxon>
        <taxon>Pseudomonadota</taxon>
        <taxon>Alphaproteobacteria</taxon>
        <taxon>Sphingomonadales</taxon>
        <taxon>Erythrobacteraceae</taxon>
        <taxon>Croceicoccus</taxon>
    </lineage>
</organism>
<dbReference type="InterPro" id="IPR005000">
    <property type="entry name" value="Aldolase/citrate-lyase_domain"/>
</dbReference>
<dbReference type="RefSeq" id="WP_311339979.1">
    <property type="nucleotide sequence ID" value="NZ_JAVRHS010000002.1"/>
</dbReference>
<dbReference type="Proteomes" id="UP001259803">
    <property type="component" value="Unassembled WGS sequence"/>
</dbReference>
<evidence type="ECO:0000256" key="1">
    <source>
        <dbReference type="ARBA" id="ARBA00001946"/>
    </source>
</evidence>
<dbReference type="InterPro" id="IPR011206">
    <property type="entry name" value="Citrate_lyase_beta/mcl1/mcl2"/>
</dbReference>
<dbReference type="GO" id="GO:0016829">
    <property type="term" value="F:lyase activity"/>
    <property type="evidence" value="ECO:0007669"/>
    <property type="project" value="UniProtKB-KW"/>
</dbReference>
<dbReference type="InterPro" id="IPR015813">
    <property type="entry name" value="Pyrv/PenolPyrv_kinase-like_dom"/>
</dbReference>
<name>A0ABU2ZH76_9SPHN</name>
<dbReference type="PIRSF" id="PIRSF015582">
    <property type="entry name" value="Cit_lyase_B"/>
    <property type="match status" value="1"/>
</dbReference>
<feature type="domain" description="HpcH/HpaI aldolase/citrate lyase" evidence="5">
    <location>
        <begin position="9"/>
        <end position="237"/>
    </location>
</feature>
<proteinExistence type="inferred from homology"/>
<evidence type="ECO:0000256" key="2">
    <source>
        <dbReference type="ARBA" id="ARBA00005568"/>
    </source>
</evidence>
<accession>A0ABU2ZH76</accession>
<reference evidence="6 7" key="1">
    <citation type="submission" date="2023-09" db="EMBL/GenBank/DDBJ databases">
        <authorList>
            <person name="Rey-Velasco X."/>
        </authorList>
    </citation>
    <scope>NUCLEOTIDE SEQUENCE [LARGE SCALE GENOMIC DNA]</scope>
    <source>
        <strain evidence="6 7">F390</strain>
    </source>
</reference>
<keyword evidence="6" id="KW-0456">Lyase</keyword>
<evidence type="ECO:0000256" key="3">
    <source>
        <dbReference type="ARBA" id="ARBA00022723"/>
    </source>
</evidence>
<dbReference type="EMBL" id="JAVRHS010000002">
    <property type="protein sequence ID" value="MDT0575418.1"/>
    <property type="molecule type" value="Genomic_DNA"/>
</dbReference>
<dbReference type="Gene3D" id="3.20.20.60">
    <property type="entry name" value="Phosphoenolpyruvate-binding domains"/>
    <property type="match status" value="1"/>
</dbReference>